<dbReference type="EMBL" id="CZQE01000159">
    <property type="protein sequence ID" value="CUS44538.1"/>
    <property type="molecule type" value="Genomic_DNA"/>
</dbReference>
<name>A0A160TJS1_9ZZZZ</name>
<protein>
    <submittedName>
        <fullName evidence="1">Uncharacterized protein</fullName>
    </submittedName>
</protein>
<organism evidence="1">
    <name type="scientific">hydrothermal vent metagenome</name>
    <dbReference type="NCBI Taxonomy" id="652676"/>
    <lineage>
        <taxon>unclassified sequences</taxon>
        <taxon>metagenomes</taxon>
        <taxon>ecological metagenomes</taxon>
    </lineage>
</organism>
<sequence>MMRFAILPLLLAGAASAQTPPPASIDGLPIGAIPAQALPATGCAAFLWTATGSRALVAMAGADSAQLRVSIGGALTDLPRTEQHDAGGFGFAGVTHYQAGDVTAILTMSIETRGDLKDGASVPEATLRIDRTGQDSIVVPLAGLVGCAT</sequence>
<dbReference type="AlphaFoldDB" id="A0A160TJS1"/>
<evidence type="ECO:0000313" key="1">
    <source>
        <dbReference type="EMBL" id="CUS44538.1"/>
    </source>
</evidence>
<gene>
    <name evidence="1" type="ORF">MGWOODY_Smn532</name>
</gene>
<accession>A0A160TJS1</accession>
<proteinExistence type="predicted"/>
<reference evidence="1" key="1">
    <citation type="submission" date="2015-10" db="EMBL/GenBank/DDBJ databases">
        <authorList>
            <person name="Gilbert D.G."/>
        </authorList>
    </citation>
    <scope>NUCLEOTIDE SEQUENCE</scope>
</reference>